<evidence type="ECO:0000313" key="2">
    <source>
        <dbReference type="EMBL" id="KAJ6339722.1"/>
    </source>
</evidence>
<keyword evidence="1" id="KW-0812">Transmembrane</keyword>
<accession>A0ABQ9AI01</accession>
<gene>
    <name evidence="2" type="ORF">OIU77_007630</name>
</gene>
<proteinExistence type="predicted"/>
<evidence type="ECO:0000256" key="1">
    <source>
        <dbReference type="SAM" id="Phobius"/>
    </source>
</evidence>
<evidence type="ECO:0000313" key="3">
    <source>
        <dbReference type="Proteomes" id="UP001141253"/>
    </source>
</evidence>
<keyword evidence="1" id="KW-0472">Membrane</keyword>
<reference evidence="2" key="2">
    <citation type="journal article" date="2023" name="Int. J. Mol. Sci.">
        <title>De Novo Assembly and Annotation of 11 Diverse Shrub Willow (Salix) Genomes Reveals Novel Gene Organization in Sex-Linked Regions.</title>
        <authorList>
            <person name="Hyden B."/>
            <person name="Feng K."/>
            <person name="Yates T.B."/>
            <person name="Jawdy S."/>
            <person name="Cereghino C."/>
            <person name="Smart L.B."/>
            <person name="Muchero W."/>
        </authorList>
    </citation>
    <scope>NUCLEOTIDE SEQUENCE</scope>
    <source>
        <tissue evidence="2">Shoot tip</tissue>
    </source>
</reference>
<comment type="caution">
    <text evidence="2">The sequence shown here is derived from an EMBL/GenBank/DDBJ whole genome shotgun (WGS) entry which is preliminary data.</text>
</comment>
<reference evidence="2" key="1">
    <citation type="submission" date="2022-10" db="EMBL/GenBank/DDBJ databases">
        <authorList>
            <person name="Hyden B.L."/>
            <person name="Feng K."/>
            <person name="Yates T."/>
            <person name="Jawdy S."/>
            <person name="Smart L.B."/>
            <person name="Muchero W."/>
        </authorList>
    </citation>
    <scope>NUCLEOTIDE SEQUENCE</scope>
    <source>
        <tissue evidence="2">Shoot tip</tissue>
    </source>
</reference>
<dbReference type="Proteomes" id="UP001141253">
    <property type="component" value="Chromosome 15W"/>
</dbReference>
<keyword evidence="3" id="KW-1185">Reference proteome</keyword>
<name>A0ABQ9AI01_9ROSI</name>
<organism evidence="2 3">
    <name type="scientific">Salix suchowensis</name>
    <dbReference type="NCBI Taxonomy" id="1278906"/>
    <lineage>
        <taxon>Eukaryota</taxon>
        <taxon>Viridiplantae</taxon>
        <taxon>Streptophyta</taxon>
        <taxon>Embryophyta</taxon>
        <taxon>Tracheophyta</taxon>
        <taxon>Spermatophyta</taxon>
        <taxon>Magnoliopsida</taxon>
        <taxon>eudicotyledons</taxon>
        <taxon>Gunneridae</taxon>
        <taxon>Pentapetalae</taxon>
        <taxon>rosids</taxon>
        <taxon>fabids</taxon>
        <taxon>Malpighiales</taxon>
        <taxon>Salicaceae</taxon>
        <taxon>Saliceae</taxon>
        <taxon>Salix</taxon>
    </lineage>
</organism>
<keyword evidence="1" id="KW-1133">Transmembrane helix</keyword>
<feature type="transmembrane region" description="Helical" evidence="1">
    <location>
        <begin position="9"/>
        <end position="29"/>
    </location>
</feature>
<sequence length="99" mass="11328">MLISPSTDLFIVFLAHVIWGITNSGGFHWPPLKILNFLLRILVRSLFLACGNAEAQKNCNNFQHGWLHLPKYLRICSFYNLLAIGVLSSHHLCFFIEIC</sequence>
<dbReference type="EMBL" id="JAPFFI010000020">
    <property type="protein sequence ID" value="KAJ6339722.1"/>
    <property type="molecule type" value="Genomic_DNA"/>
</dbReference>
<protein>
    <submittedName>
        <fullName evidence="2">Uncharacterized protein</fullName>
    </submittedName>
</protein>